<organism evidence="1 2">
    <name type="scientific">Vibrio natriegens NBRC 15636 = ATCC 14048 = DSM 759</name>
    <dbReference type="NCBI Taxonomy" id="1219067"/>
    <lineage>
        <taxon>Bacteria</taxon>
        <taxon>Pseudomonadati</taxon>
        <taxon>Pseudomonadota</taxon>
        <taxon>Gammaproteobacteria</taxon>
        <taxon>Vibrionales</taxon>
        <taxon>Vibrionaceae</taxon>
        <taxon>Vibrio</taxon>
    </lineage>
</organism>
<dbReference type="Proteomes" id="UP000092741">
    <property type="component" value="Chromosome 1"/>
</dbReference>
<proteinExistence type="predicted"/>
<reference evidence="1 2" key="1">
    <citation type="submission" date="2016-07" db="EMBL/GenBank/DDBJ databases">
        <title>Developing Vibrio natriegens as a novel, fast-growing host for biotechnology.</title>
        <authorList>
            <person name="Weinstock M.T."/>
            <person name="Hesek E.D."/>
            <person name="Wilson C.M."/>
            <person name="Gibson D.G."/>
        </authorList>
    </citation>
    <scope>NUCLEOTIDE SEQUENCE [LARGE SCALE GENOMIC DNA]</scope>
    <source>
        <strain evidence="1 2">ATCC 14048</strain>
    </source>
</reference>
<dbReference type="AlphaFoldDB" id="A0AAN0Y2I7"/>
<name>A0AAN0Y2I7_VIBNA</name>
<dbReference type="GeneID" id="70912001"/>
<dbReference type="KEGG" id="vna:PN96_04305"/>
<sequence>MARKIYEYNGMIGLPTIAKAYGMKQVTLSYRVRTMGMSIEEAVHTPVAPRGEKLPCREKIKENVEKIVATSLTPLWKLALGVVGE</sequence>
<gene>
    <name evidence="1" type="ORF">BA890_08985</name>
</gene>
<evidence type="ECO:0000313" key="2">
    <source>
        <dbReference type="Proteomes" id="UP000092741"/>
    </source>
</evidence>
<keyword evidence="2" id="KW-1185">Reference proteome</keyword>
<protein>
    <recommendedName>
        <fullName evidence="3">HTH psq-type domain-containing protein</fullName>
    </recommendedName>
</protein>
<dbReference type="EMBL" id="CP016345">
    <property type="protein sequence ID" value="ANQ12898.1"/>
    <property type="molecule type" value="Genomic_DNA"/>
</dbReference>
<evidence type="ECO:0000313" key="1">
    <source>
        <dbReference type="EMBL" id="ANQ12898.1"/>
    </source>
</evidence>
<dbReference type="RefSeq" id="WP_020335510.1">
    <property type="nucleotide sequence ID" value="NZ_ATFJ01000037.1"/>
</dbReference>
<evidence type="ECO:0008006" key="3">
    <source>
        <dbReference type="Google" id="ProtNLM"/>
    </source>
</evidence>
<accession>A0AAN0Y2I7</accession>